<dbReference type="AlphaFoldDB" id="A0A1Q9JIH3"/>
<reference evidence="1 2" key="1">
    <citation type="journal article" date="2016" name="Appl. Environ. Microbiol.">
        <title>Function and Phylogeny of Bacterial Butyryl Coenzyme A:Acetate Transferases and Their Diversity in the Proximal Colon of Swine.</title>
        <authorList>
            <person name="Trachsel J."/>
            <person name="Bayles D.O."/>
            <person name="Looft T."/>
            <person name="Levine U.Y."/>
            <person name="Allen H.K."/>
        </authorList>
    </citation>
    <scope>NUCLEOTIDE SEQUENCE [LARGE SCALE GENOMIC DNA]</scope>
    <source>
        <strain evidence="1 2">68-3-10</strain>
    </source>
</reference>
<evidence type="ECO:0000313" key="1">
    <source>
        <dbReference type="EMBL" id="OLR56003.1"/>
    </source>
</evidence>
<evidence type="ECO:0000313" key="2">
    <source>
        <dbReference type="Proteomes" id="UP000187404"/>
    </source>
</evidence>
<name>A0A1Q9JIH3_9FIRM</name>
<sequence length="363" mass="41608">MTDLIDKTTVIFMKKTTLTSLQRTEFSSAVKCLLSLLLCILLFLLAGCGDKGSDTETFYKAKELKLPENLNRIEEMYFDGNDIYVGGVREQNARSVTAVVLKSRDSGSSWTRILKKTYTCPDVRNFLSLDVKFSMSSSGIAVMSAIETGRSVKDVRVEVRSGEMFDYRGKRLTTLKLPPQMNIAHVIMDSEYSGYGTLDIDDDECLAKILHFNGQTGKYKIVADNEYDYDFQLAGRRIYIEGKCLDTRNYKTLAAPDSVKAVWKDEKEYFSDQKKLADGSKYLWRVVQTPEKETLCFALTREGIYRFAGDTRTQVGESPSKTLGENKYTFDRFFVRDSDEFFVPYNDDTFWNGLRLIQYRQKK</sequence>
<dbReference type="STRING" id="1261640.BHK98_07980"/>
<keyword evidence="2" id="KW-1185">Reference proteome</keyword>
<comment type="caution">
    <text evidence="1">The sequence shown here is derived from an EMBL/GenBank/DDBJ whole genome shotgun (WGS) entry which is preliminary data.</text>
</comment>
<gene>
    <name evidence="1" type="ORF">BHK98_07980</name>
</gene>
<protein>
    <submittedName>
        <fullName evidence="1">Uncharacterized protein</fullName>
    </submittedName>
</protein>
<accession>A0A1Q9JIH3</accession>
<dbReference type="Proteomes" id="UP000187404">
    <property type="component" value="Unassembled WGS sequence"/>
</dbReference>
<proteinExistence type="predicted"/>
<dbReference type="EMBL" id="MJIE01000001">
    <property type="protein sequence ID" value="OLR56003.1"/>
    <property type="molecule type" value="Genomic_DNA"/>
</dbReference>
<organism evidence="1 2">
    <name type="scientific">Hornefia porci</name>
    <dbReference type="NCBI Taxonomy" id="2652292"/>
    <lineage>
        <taxon>Bacteria</taxon>
        <taxon>Bacillati</taxon>
        <taxon>Bacillota</taxon>
        <taxon>Clostridia</taxon>
        <taxon>Peptostreptococcales</taxon>
        <taxon>Anaerovoracaceae</taxon>
        <taxon>Hornefia</taxon>
    </lineage>
</organism>